<gene>
    <name evidence="2" type="ORF">EZ444_10040</name>
</gene>
<name>A0A4R0NAE1_9SPHI</name>
<accession>A0A4R0NAE1</accession>
<dbReference type="AlphaFoldDB" id="A0A4R0NAE1"/>
<dbReference type="EMBL" id="SJSM01000004">
    <property type="protein sequence ID" value="TCC97180.1"/>
    <property type="molecule type" value="Genomic_DNA"/>
</dbReference>
<reference evidence="2 3" key="1">
    <citation type="submission" date="2019-02" db="EMBL/GenBank/DDBJ databases">
        <title>Pedobacter sp. RP-3-8 sp. nov., isolated from Arctic soil.</title>
        <authorList>
            <person name="Dahal R.H."/>
        </authorList>
    </citation>
    <scope>NUCLEOTIDE SEQUENCE [LARGE SCALE GENOMIC DNA]</scope>
    <source>
        <strain evidence="2 3">RP-3-8</strain>
    </source>
</reference>
<dbReference type="Proteomes" id="UP000291117">
    <property type="component" value="Unassembled WGS sequence"/>
</dbReference>
<feature type="signal peptide" evidence="1">
    <location>
        <begin position="1"/>
        <end position="22"/>
    </location>
</feature>
<keyword evidence="3" id="KW-1185">Reference proteome</keyword>
<keyword evidence="1" id="KW-0732">Signal</keyword>
<comment type="caution">
    <text evidence="2">The sequence shown here is derived from an EMBL/GenBank/DDBJ whole genome shotgun (WGS) entry which is preliminary data.</text>
</comment>
<sequence>MKNAFFTITVLLAFSLPLSVNAQLDLSFLVETNRLPEGMPKITKWLGIGMSRVFISGLQKSDSQRGDQKFLSFQKTGALPLTTSFPLTGITLSQSGIPNVKYPRIGKSKTISLTYSYEMQAYFAYSPDRFIYNDRQYAFILACSVMRLDDTQILAQTFNFMLEGEANQKAHEFIKRINTVNKTAITVPSGEVDINKLTTLLYNQFTKGKIREVMFRTFILGKDNKATDRQLNLFFRSMSNFSNDDVNRKLEDMNDPKININMGEISRLLLPSKWASPLATKPVDSLIAFEFQYAKANFTLAQKKLTLTFNGKSNQPGKFIGSKEFRFDHKKGMGTWQSIYKPNEGITLSEISIELAETGIQILGRSANDRQFLLQSIIWPKDFEKANLYSWKETP</sequence>
<organism evidence="2 3">
    <name type="scientific">Pedobacter hiemivivus</name>
    <dbReference type="NCBI Taxonomy" id="2530454"/>
    <lineage>
        <taxon>Bacteria</taxon>
        <taxon>Pseudomonadati</taxon>
        <taxon>Bacteroidota</taxon>
        <taxon>Sphingobacteriia</taxon>
        <taxon>Sphingobacteriales</taxon>
        <taxon>Sphingobacteriaceae</taxon>
        <taxon>Pedobacter</taxon>
    </lineage>
</organism>
<dbReference type="RefSeq" id="WP_131608593.1">
    <property type="nucleotide sequence ID" value="NZ_SJSM01000004.1"/>
</dbReference>
<evidence type="ECO:0000313" key="3">
    <source>
        <dbReference type="Proteomes" id="UP000291117"/>
    </source>
</evidence>
<proteinExistence type="predicted"/>
<evidence type="ECO:0000313" key="2">
    <source>
        <dbReference type="EMBL" id="TCC97180.1"/>
    </source>
</evidence>
<protein>
    <submittedName>
        <fullName evidence="2">Uncharacterized protein</fullName>
    </submittedName>
</protein>
<evidence type="ECO:0000256" key="1">
    <source>
        <dbReference type="SAM" id="SignalP"/>
    </source>
</evidence>
<feature type="chain" id="PRO_5020601826" evidence="1">
    <location>
        <begin position="23"/>
        <end position="395"/>
    </location>
</feature>